<comment type="caution">
    <text evidence="6">The sequence shown here is derived from an EMBL/GenBank/DDBJ whole genome shotgun (WGS) entry which is preliminary data.</text>
</comment>
<reference evidence="6" key="1">
    <citation type="submission" date="2023-06" db="EMBL/GenBank/DDBJ databases">
        <authorList>
            <person name="Delattre M."/>
        </authorList>
    </citation>
    <scope>NUCLEOTIDE SEQUENCE</scope>
    <source>
        <strain evidence="6">AF72</strain>
    </source>
</reference>
<accession>A0AA36G8F4</accession>
<dbReference type="SUPFAM" id="SSF55550">
    <property type="entry name" value="SH2 domain"/>
    <property type="match status" value="1"/>
</dbReference>
<dbReference type="PRINTS" id="PR00401">
    <property type="entry name" value="SH2DOMAIN"/>
</dbReference>
<dbReference type="Gene3D" id="3.30.505.10">
    <property type="entry name" value="SH2 domain"/>
    <property type="match status" value="1"/>
</dbReference>
<keyword evidence="7" id="KW-1185">Reference proteome</keyword>
<dbReference type="EMBL" id="CATQJA010001091">
    <property type="protein sequence ID" value="CAJ0565699.1"/>
    <property type="molecule type" value="Genomic_DNA"/>
</dbReference>
<keyword evidence="1" id="KW-0727">SH2 domain</keyword>
<dbReference type="InterPro" id="IPR036860">
    <property type="entry name" value="SH2_dom_sf"/>
</dbReference>
<organism evidence="6 7">
    <name type="scientific">Mesorhabditis spiculigera</name>
    <dbReference type="NCBI Taxonomy" id="96644"/>
    <lineage>
        <taxon>Eukaryota</taxon>
        <taxon>Metazoa</taxon>
        <taxon>Ecdysozoa</taxon>
        <taxon>Nematoda</taxon>
        <taxon>Chromadorea</taxon>
        <taxon>Rhabditida</taxon>
        <taxon>Rhabditina</taxon>
        <taxon>Rhabditomorpha</taxon>
        <taxon>Rhabditoidea</taxon>
        <taxon>Rhabditidae</taxon>
        <taxon>Mesorhabditinae</taxon>
        <taxon>Mesorhabditis</taxon>
    </lineage>
</organism>
<evidence type="ECO:0000256" key="2">
    <source>
        <dbReference type="SAM" id="Coils"/>
    </source>
</evidence>
<evidence type="ECO:0000259" key="4">
    <source>
        <dbReference type="PROSITE" id="PS50001"/>
    </source>
</evidence>
<dbReference type="Pfam" id="PF00017">
    <property type="entry name" value="SH2"/>
    <property type="match status" value="1"/>
</dbReference>
<feature type="non-terminal residue" evidence="6">
    <location>
        <position position="1"/>
    </location>
</feature>
<dbReference type="FunFam" id="3.30.505.10:FF:000096">
    <property type="entry name" value="SH2 domain-containing protein 4B-like"/>
    <property type="match status" value="1"/>
</dbReference>
<evidence type="ECO:0000256" key="3">
    <source>
        <dbReference type="SAM" id="MobiDB-lite"/>
    </source>
</evidence>
<protein>
    <recommendedName>
        <fullName evidence="4">SH2 domain-containing protein</fullName>
    </recommendedName>
</protein>
<dbReference type="InterPro" id="IPR000980">
    <property type="entry name" value="SH2"/>
</dbReference>
<gene>
    <name evidence="6" type="ORF">MSPICULIGERA_LOCUS17669</name>
    <name evidence="5" type="ORF">MSPICULIGERA_LOCUS4330</name>
</gene>
<feature type="compositionally biased region" description="Polar residues" evidence="3">
    <location>
        <begin position="175"/>
        <end position="190"/>
    </location>
</feature>
<dbReference type="GO" id="GO:0005737">
    <property type="term" value="C:cytoplasm"/>
    <property type="evidence" value="ECO:0007669"/>
    <property type="project" value="TreeGrafter"/>
</dbReference>
<sequence length="545" mass="61453">MSVLRDILEKGYVDPEILEALDEEQKQMLFIQMRQEQMRKFAAYEEMLERKGLPARRPKKKAVRWRTGTDGDVWVWVMGDHPDDKTIEQILEEEARREARVRALQELEHEHEASNSMEEALKAQLGSLRVGATGGSIYEESDNSWEDQINGKPPLLLQPQTHASVGLHIRNFENNQANRNTPPQKTSPIPKQNGIGNGGLTASPQKAVVTTFSTPTPQVAVIGAKGTTRVDRGPPPPVPARPPQFPSVTKPPATQNVQPLPVATPEILDLTLRTAEQQNGLGVKMRQQKNSSEESTQEVHKRESEIFQTIQDKREQLRKDAEIEAEREKLAWEEQEKRSREAEATIKAIAQKAREQHRQLLRTSTSILPALADTNATSLREAIKNLPRPPRPKNRDEIISWFKKNELGRGTGFDPKTGLPAPWFHGIISRDAAEQLLVEKPTGSFLVRVSERIWGYTVSYVVGNGSCKHFLIERIEQGYQFLGTNQIVHDSLFDLIIYHESAPITAKGGEILKWSVGQTTRPFDYADLLPETTNNNGVRKLNGRF</sequence>
<dbReference type="PANTHER" id="PTHR14388">
    <property type="entry name" value="T CELL-SPECIFIC ADAPTER PROTEIN TSAD"/>
    <property type="match status" value="1"/>
</dbReference>
<feature type="compositionally biased region" description="Pro residues" evidence="3">
    <location>
        <begin position="233"/>
        <end position="245"/>
    </location>
</feature>
<feature type="domain" description="SH2" evidence="4">
    <location>
        <begin position="423"/>
        <end position="516"/>
    </location>
</feature>
<evidence type="ECO:0000313" key="5">
    <source>
        <dbReference type="EMBL" id="CAJ0565699.1"/>
    </source>
</evidence>
<evidence type="ECO:0000256" key="1">
    <source>
        <dbReference type="PROSITE-ProRule" id="PRU00191"/>
    </source>
</evidence>
<dbReference type="PANTHER" id="PTHR14388:SF17">
    <property type="entry name" value="SH2 DOMAIN-CONTAINING PROTEIN"/>
    <property type="match status" value="1"/>
</dbReference>
<dbReference type="AlphaFoldDB" id="A0AA36G8F4"/>
<dbReference type="PROSITE" id="PS50001">
    <property type="entry name" value="SH2"/>
    <property type="match status" value="1"/>
</dbReference>
<name>A0AA36G8F4_9BILA</name>
<evidence type="ECO:0000313" key="6">
    <source>
        <dbReference type="EMBL" id="CAJ0579451.1"/>
    </source>
</evidence>
<dbReference type="Proteomes" id="UP001177023">
    <property type="component" value="Unassembled WGS sequence"/>
</dbReference>
<dbReference type="EMBL" id="CATQJA010002657">
    <property type="protein sequence ID" value="CAJ0579451.1"/>
    <property type="molecule type" value="Genomic_DNA"/>
</dbReference>
<dbReference type="SMART" id="SM00252">
    <property type="entry name" value="SH2"/>
    <property type="match status" value="1"/>
</dbReference>
<feature type="region of interest" description="Disordered" evidence="3">
    <location>
        <begin position="281"/>
        <end position="304"/>
    </location>
</feature>
<keyword evidence="2" id="KW-0175">Coiled coil</keyword>
<feature type="region of interest" description="Disordered" evidence="3">
    <location>
        <begin position="175"/>
        <end position="202"/>
    </location>
</feature>
<proteinExistence type="predicted"/>
<feature type="coiled-coil region" evidence="2">
    <location>
        <begin position="87"/>
        <end position="124"/>
    </location>
</feature>
<feature type="region of interest" description="Disordered" evidence="3">
    <location>
        <begin position="227"/>
        <end position="258"/>
    </location>
</feature>
<evidence type="ECO:0000313" key="7">
    <source>
        <dbReference type="Proteomes" id="UP001177023"/>
    </source>
</evidence>